<feature type="compositionally biased region" description="Acidic residues" evidence="1">
    <location>
        <begin position="23"/>
        <end position="34"/>
    </location>
</feature>
<accession>A0A2K0T627</accession>
<dbReference type="EMBL" id="MTYH01000059">
    <property type="protein sequence ID" value="PNP40977.1"/>
    <property type="molecule type" value="Genomic_DNA"/>
</dbReference>
<dbReference type="OrthoDB" id="4900624at2759"/>
<organism evidence="2 3">
    <name type="scientific">Trichoderma gamsii</name>
    <dbReference type="NCBI Taxonomy" id="398673"/>
    <lineage>
        <taxon>Eukaryota</taxon>
        <taxon>Fungi</taxon>
        <taxon>Dikarya</taxon>
        <taxon>Ascomycota</taxon>
        <taxon>Pezizomycotina</taxon>
        <taxon>Sordariomycetes</taxon>
        <taxon>Hypocreomycetidae</taxon>
        <taxon>Hypocreales</taxon>
        <taxon>Hypocreaceae</taxon>
        <taxon>Trichoderma</taxon>
    </lineage>
</organism>
<gene>
    <name evidence="2" type="ORF">TGAMA5MH_06844</name>
</gene>
<feature type="region of interest" description="Disordered" evidence="1">
    <location>
        <begin position="114"/>
        <end position="159"/>
    </location>
</feature>
<evidence type="ECO:0000313" key="2">
    <source>
        <dbReference type="EMBL" id="PNP40977.1"/>
    </source>
</evidence>
<reference evidence="2 3" key="1">
    <citation type="submission" date="2017-02" db="EMBL/GenBank/DDBJ databases">
        <title>Genomes of Trichoderma spp. with biocontrol activity.</title>
        <authorList>
            <person name="Gardiner D."/>
            <person name="Kazan K."/>
            <person name="Vos C."/>
            <person name="Harvey P."/>
        </authorList>
    </citation>
    <scope>NUCLEOTIDE SEQUENCE [LARGE SCALE GENOMIC DNA]</scope>
    <source>
        <strain evidence="2 3">A5MH</strain>
    </source>
</reference>
<comment type="caution">
    <text evidence="2">The sequence shown here is derived from an EMBL/GenBank/DDBJ whole genome shotgun (WGS) entry which is preliminary data.</text>
</comment>
<dbReference type="Proteomes" id="UP000236546">
    <property type="component" value="Unassembled WGS sequence"/>
</dbReference>
<feature type="compositionally biased region" description="Acidic residues" evidence="1">
    <location>
        <begin position="123"/>
        <end position="136"/>
    </location>
</feature>
<sequence>MDVYQQHQHQLDPLAVAQNGGMADDDDIEDDGDLDDDMMDRISSSPSIEDGACSHSVTVTPVAWPRRVSSLTSIPRIPWASLHLHPNTPSPPIPSTRDTDFLQQIRSGHHHLLSGEYAKCGDEDGYDDDDDDDDNNENNNDNGGCDVDETGGQDLETKG</sequence>
<evidence type="ECO:0000256" key="1">
    <source>
        <dbReference type="SAM" id="MobiDB-lite"/>
    </source>
</evidence>
<feature type="region of interest" description="Disordered" evidence="1">
    <location>
        <begin position="1"/>
        <end position="34"/>
    </location>
</feature>
<protein>
    <submittedName>
        <fullName evidence="2">Uncharacterized protein</fullName>
    </submittedName>
</protein>
<dbReference type="AlphaFoldDB" id="A0A2K0T627"/>
<evidence type="ECO:0000313" key="3">
    <source>
        <dbReference type="Proteomes" id="UP000236546"/>
    </source>
</evidence>
<name>A0A2K0T627_9HYPO</name>
<proteinExistence type="predicted"/>